<feature type="transmembrane region" description="Helical" evidence="2">
    <location>
        <begin position="62"/>
        <end position="81"/>
    </location>
</feature>
<keyword evidence="4" id="KW-1185">Reference proteome</keyword>
<keyword evidence="2" id="KW-1133">Transmembrane helix</keyword>
<protein>
    <recommendedName>
        <fullName evidence="5">DUF1440 domain-containing protein</fullName>
    </recommendedName>
</protein>
<keyword evidence="2" id="KW-0812">Transmembrane</keyword>
<evidence type="ECO:0008006" key="5">
    <source>
        <dbReference type="Google" id="ProtNLM"/>
    </source>
</evidence>
<dbReference type="AlphaFoldDB" id="H5X403"/>
<accession>H5X403</accession>
<dbReference type="HOGENOM" id="CLU_117192_0_0_11"/>
<evidence type="ECO:0000313" key="4">
    <source>
        <dbReference type="Proteomes" id="UP000004926"/>
    </source>
</evidence>
<dbReference type="STRING" id="882083.SacmaDRAFT_5106"/>
<gene>
    <name evidence="3" type="ORF">SacmaDRAFT_5106</name>
</gene>
<reference evidence="3 4" key="1">
    <citation type="journal article" date="2012" name="Stand. Genomic Sci.">
        <title>Genome sequence of the ocean sediment bacterium Saccharomonospora marina type strain (XMU15(T)).</title>
        <authorList>
            <person name="Klenk H.P."/>
            <person name="Lu M."/>
            <person name="Lucas S."/>
            <person name="Lapidus A."/>
            <person name="Copeland A."/>
            <person name="Pitluck S."/>
            <person name="Goodwin L.A."/>
            <person name="Han C."/>
            <person name="Tapia R."/>
            <person name="Brambilla E.M."/>
            <person name="Potter G."/>
            <person name="Land M."/>
            <person name="Ivanova N."/>
            <person name="Rohde M."/>
            <person name="Goker M."/>
            <person name="Detter J.C."/>
            <person name="Li W.J."/>
            <person name="Kyrpides N.C."/>
            <person name="Woyke T."/>
        </authorList>
    </citation>
    <scope>NUCLEOTIDE SEQUENCE [LARGE SCALE GENOMIC DNA]</scope>
    <source>
        <strain evidence="3 4">XMU15</strain>
    </source>
</reference>
<sequence>MRGAAAGAAGTTALQAATYLDMVLRGRPASSTPQRTVEKLSEKTGTAIPGDEEKQESRKSGLGAMLGMVTGTTVGIGYGVLREFGWRPPLLAGGAVAGVSAMIGSSAPMTVLGITDPRTWGVSDWLSDVVPHLAYGFVAAATYEATEHGRRQWRLRWRLSR</sequence>
<feature type="transmembrane region" description="Helical" evidence="2">
    <location>
        <begin position="90"/>
        <end position="109"/>
    </location>
</feature>
<organism evidence="3 4">
    <name type="scientific">Saccharomonospora marina XMU15</name>
    <dbReference type="NCBI Taxonomy" id="882083"/>
    <lineage>
        <taxon>Bacteria</taxon>
        <taxon>Bacillati</taxon>
        <taxon>Actinomycetota</taxon>
        <taxon>Actinomycetes</taxon>
        <taxon>Pseudonocardiales</taxon>
        <taxon>Pseudonocardiaceae</taxon>
        <taxon>Saccharomonospora</taxon>
    </lineage>
</organism>
<dbReference type="eggNOG" id="ENOG5032YR4">
    <property type="taxonomic scope" value="Bacteria"/>
</dbReference>
<evidence type="ECO:0000256" key="2">
    <source>
        <dbReference type="SAM" id="Phobius"/>
    </source>
</evidence>
<keyword evidence="2" id="KW-0472">Membrane</keyword>
<evidence type="ECO:0000256" key="1">
    <source>
        <dbReference type="SAM" id="MobiDB-lite"/>
    </source>
</evidence>
<dbReference type="Proteomes" id="UP000004926">
    <property type="component" value="Chromosome"/>
</dbReference>
<feature type="region of interest" description="Disordered" evidence="1">
    <location>
        <begin position="28"/>
        <end position="60"/>
    </location>
</feature>
<name>H5X403_9PSEU</name>
<proteinExistence type="predicted"/>
<dbReference type="EMBL" id="CM001439">
    <property type="protein sequence ID" value="EHR53274.1"/>
    <property type="molecule type" value="Genomic_DNA"/>
</dbReference>
<evidence type="ECO:0000313" key="3">
    <source>
        <dbReference type="EMBL" id="EHR53274.1"/>
    </source>
</evidence>